<protein>
    <submittedName>
        <fullName evidence="2">Uncharacterized protein</fullName>
    </submittedName>
</protein>
<evidence type="ECO:0000256" key="1">
    <source>
        <dbReference type="SAM" id="MobiDB-lite"/>
    </source>
</evidence>
<organism evidence="2 3">
    <name type="scientific">Pleurodeles waltl</name>
    <name type="common">Iberian ribbed newt</name>
    <dbReference type="NCBI Taxonomy" id="8319"/>
    <lineage>
        <taxon>Eukaryota</taxon>
        <taxon>Metazoa</taxon>
        <taxon>Chordata</taxon>
        <taxon>Craniata</taxon>
        <taxon>Vertebrata</taxon>
        <taxon>Euteleostomi</taxon>
        <taxon>Amphibia</taxon>
        <taxon>Batrachia</taxon>
        <taxon>Caudata</taxon>
        <taxon>Salamandroidea</taxon>
        <taxon>Salamandridae</taxon>
        <taxon>Pleurodelinae</taxon>
        <taxon>Pleurodeles</taxon>
    </lineage>
</organism>
<sequence length="179" mass="20476">MINMELLNEKRKQVPKKREHAQSKYVDERKSRERNVEVGDRVRIRLPGIIVKGSSKFSVPKRVVEVKSPDIHPGTILLYTYLCQHELKQPIVSRVLLVNGPKERGKERIELYDSEATPSVYVFRPPSQCLPWPEEESWENTAWAEPPRTHIGAKPSEPRPVAYCLSAACHHGQVAIVAH</sequence>
<proteinExistence type="predicted"/>
<feature type="region of interest" description="Disordered" evidence="1">
    <location>
        <begin position="1"/>
        <end position="32"/>
    </location>
</feature>
<comment type="caution">
    <text evidence="2">The sequence shown here is derived from an EMBL/GenBank/DDBJ whole genome shotgun (WGS) entry which is preliminary data.</text>
</comment>
<accession>A0AAV7T1I9</accession>
<evidence type="ECO:0000313" key="2">
    <source>
        <dbReference type="EMBL" id="KAJ1170313.1"/>
    </source>
</evidence>
<dbReference type="EMBL" id="JANPWB010000007">
    <property type="protein sequence ID" value="KAJ1170313.1"/>
    <property type="molecule type" value="Genomic_DNA"/>
</dbReference>
<dbReference type="Proteomes" id="UP001066276">
    <property type="component" value="Chromosome 4_1"/>
</dbReference>
<gene>
    <name evidence="2" type="ORF">NDU88_002191</name>
</gene>
<reference evidence="2" key="1">
    <citation type="journal article" date="2022" name="bioRxiv">
        <title>Sequencing and chromosome-scale assembly of the giantPleurodeles waltlgenome.</title>
        <authorList>
            <person name="Brown T."/>
            <person name="Elewa A."/>
            <person name="Iarovenko S."/>
            <person name="Subramanian E."/>
            <person name="Araus A.J."/>
            <person name="Petzold A."/>
            <person name="Susuki M."/>
            <person name="Suzuki K.-i.T."/>
            <person name="Hayashi T."/>
            <person name="Toyoda A."/>
            <person name="Oliveira C."/>
            <person name="Osipova E."/>
            <person name="Leigh N.D."/>
            <person name="Simon A."/>
            <person name="Yun M.H."/>
        </authorList>
    </citation>
    <scope>NUCLEOTIDE SEQUENCE</scope>
    <source>
        <strain evidence="2">20211129_DDA</strain>
        <tissue evidence="2">Liver</tissue>
    </source>
</reference>
<dbReference type="AlphaFoldDB" id="A0AAV7T1I9"/>
<keyword evidence="3" id="KW-1185">Reference proteome</keyword>
<evidence type="ECO:0000313" key="3">
    <source>
        <dbReference type="Proteomes" id="UP001066276"/>
    </source>
</evidence>
<name>A0AAV7T1I9_PLEWA</name>
<feature type="compositionally biased region" description="Basic and acidic residues" evidence="1">
    <location>
        <begin position="20"/>
        <end position="32"/>
    </location>
</feature>